<feature type="transmembrane region" description="Helical" evidence="1">
    <location>
        <begin position="6"/>
        <end position="24"/>
    </location>
</feature>
<evidence type="ECO:0000256" key="1">
    <source>
        <dbReference type="SAM" id="Phobius"/>
    </source>
</evidence>
<dbReference type="AlphaFoldDB" id="A0A3N2R0Q0"/>
<sequence length="94" mass="10193">MIGGIVLWNAWWAWIIFGLILGMLEMLLPAYVFIGFSVGAILTGLGLWVGIFGGSLAWTLVTFAAVSGLAVVALRLTWGAPTRKAKVWRTDIND</sequence>
<feature type="transmembrane region" description="Helical" evidence="1">
    <location>
        <begin position="57"/>
        <end position="78"/>
    </location>
</feature>
<keyword evidence="1" id="KW-1133">Transmembrane helix</keyword>
<evidence type="ECO:0000313" key="3">
    <source>
        <dbReference type="Proteomes" id="UP000268016"/>
    </source>
</evidence>
<name>A0A3N2R0Q0_9RHOB</name>
<organism evidence="2 3">
    <name type="scientific">Histidinibacterium lentulum</name>
    <dbReference type="NCBI Taxonomy" id="2480588"/>
    <lineage>
        <taxon>Bacteria</taxon>
        <taxon>Pseudomonadati</taxon>
        <taxon>Pseudomonadota</taxon>
        <taxon>Alphaproteobacteria</taxon>
        <taxon>Rhodobacterales</taxon>
        <taxon>Paracoccaceae</taxon>
        <taxon>Histidinibacterium</taxon>
    </lineage>
</organism>
<evidence type="ECO:0008006" key="4">
    <source>
        <dbReference type="Google" id="ProtNLM"/>
    </source>
</evidence>
<dbReference type="OrthoDB" id="7745385at2"/>
<gene>
    <name evidence="2" type="ORF">EAT49_11060</name>
</gene>
<keyword evidence="1" id="KW-0812">Transmembrane</keyword>
<dbReference type="EMBL" id="RDRB01000005">
    <property type="protein sequence ID" value="ROU01057.1"/>
    <property type="molecule type" value="Genomic_DNA"/>
</dbReference>
<comment type="caution">
    <text evidence="2">The sequence shown here is derived from an EMBL/GenBank/DDBJ whole genome shotgun (WGS) entry which is preliminary data.</text>
</comment>
<feature type="transmembrane region" description="Helical" evidence="1">
    <location>
        <begin position="31"/>
        <end position="51"/>
    </location>
</feature>
<dbReference type="Proteomes" id="UP000268016">
    <property type="component" value="Unassembled WGS sequence"/>
</dbReference>
<dbReference type="RefSeq" id="WP_123642385.1">
    <property type="nucleotide sequence ID" value="NZ_ML119085.1"/>
</dbReference>
<protein>
    <recommendedName>
        <fullName evidence="4">NfeD family protein</fullName>
    </recommendedName>
</protein>
<keyword evidence="1" id="KW-0472">Membrane</keyword>
<accession>A0A3N2R0Q0</accession>
<keyword evidence="3" id="KW-1185">Reference proteome</keyword>
<proteinExistence type="predicted"/>
<evidence type="ECO:0000313" key="2">
    <source>
        <dbReference type="EMBL" id="ROU01057.1"/>
    </source>
</evidence>
<reference evidence="2 3" key="1">
    <citation type="submission" date="2018-10" db="EMBL/GenBank/DDBJ databases">
        <title>Histidinibacterium lentulum gen. nov., sp. nov., a marine bacterium from the culture broth of Picochlorum sp. 122.</title>
        <authorList>
            <person name="Wang G."/>
        </authorList>
    </citation>
    <scope>NUCLEOTIDE SEQUENCE [LARGE SCALE GENOMIC DNA]</scope>
    <source>
        <strain evidence="2 3">B17</strain>
    </source>
</reference>